<organism evidence="7 8">
    <name type="scientific">Pyricularia grisea</name>
    <name type="common">Crabgrass-specific blast fungus</name>
    <name type="synonym">Magnaporthe grisea</name>
    <dbReference type="NCBI Taxonomy" id="148305"/>
    <lineage>
        <taxon>Eukaryota</taxon>
        <taxon>Fungi</taxon>
        <taxon>Dikarya</taxon>
        <taxon>Ascomycota</taxon>
        <taxon>Pezizomycotina</taxon>
        <taxon>Sordariomycetes</taxon>
        <taxon>Sordariomycetidae</taxon>
        <taxon>Magnaporthales</taxon>
        <taxon>Pyriculariaceae</taxon>
        <taxon>Pyricularia</taxon>
    </lineage>
</organism>
<evidence type="ECO:0000256" key="2">
    <source>
        <dbReference type="ARBA" id="ARBA00022801"/>
    </source>
</evidence>
<feature type="domain" description="Heterokaryon incompatibility" evidence="5">
    <location>
        <begin position="435"/>
        <end position="543"/>
    </location>
</feature>
<dbReference type="GeneID" id="41961109"/>
<evidence type="ECO:0000313" key="7">
    <source>
        <dbReference type="Proteomes" id="UP000515153"/>
    </source>
</evidence>
<dbReference type="SUPFAM" id="SSF75005">
    <property type="entry name" value="Arabinanase/levansucrase/invertase"/>
    <property type="match status" value="1"/>
</dbReference>
<dbReference type="InterPro" id="IPR058525">
    <property type="entry name" value="DUF8212"/>
</dbReference>
<dbReference type="GO" id="GO:0004553">
    <property type="term" value="F:hydrolase activity, hydrolyzing O-glycosyl compounds"/>
    <property type="evidence" value="ECO:0007669"/>
    <property type="project" value="InterPro"/>
</dbReference>
<evidence type="ECO:0000313" key="8">
    <source>
        <dbReference type="RefSeq" id="XP_030982158.1"/>
    </source>
</evidence>
<dbReference type="InterPro" id="IPR006710">
    <property type="entry name" value="Glyco_hydro_43"/>
</dbReference>
<dbReference type="RefSeq" id="XP_030982158.1">
    <property type="nucleotide sequence ID" value="XM_031126200.1"/>
</dbReference>
<dbReference type="KEGG" id="pgri:PgNI_06173"/>
<evidence type="ECO:0000256" key="4">
    <source>
        <dbReference type="SAM" id="SignalP"/>
    </source>
</evidence>
<comment type="similarity">
    <text evidence="1">Belongs to the glycosyl hydrolase 43 family.</text>
</comment>
<dbReference type="Gene3D" id="2.115.10.20">
    <property type="entry name" value="Glycosyl hydrolase domain, family 43"/>
    <property type="match status" value="1"/>
</dbReference>
<reference evidence="8" key="3">
    <citation type="submission" date="2025-08" db="UniProtKB">
        <authorList>
            <consortium name="RefSeq"/>
        </authorList>
    </citation>
    <scope>IDENTIFICATION</scope>
    <source>
        <strain evidence="8">NI907</strain>
    </source>
</reference>
<dbReference type="Pfam" id="PF26640">
    <property type="entry name" value="DUF8212"/>
    <property type="match status" value="1"/>
</dbReference>
<evidence type="ECO:0000256" key="3">
    <source>
        <dbReference type="ARBA" id="ARBA00023295"/>
    </source>
</evidence>
<dbReference type="InterPro" id="IPR023296">
    <property type="entry name" value="Glyco_hydro_beta-prop_sf"/>
</dbReference>
<gene>
    <name evidence="8" type="ORF">PgNI_06173</name>
</gene>
<dbReference type="PANTHER" id="PTHR10622:SF10">
    <property type="entry name" value="HET DOMAIN-CONTAINING PROTEIN"/>
    <property type="match status" value="1"/>
</dbReference>
<protein>
    <submittedName>
        <fullName evidence="8">Uncharacterized protein</fullName>
    </submittedName>
</protein>
<dbReference type="Proteomes" id="UP000515153">
    <property type="component" value="Chromosome I"/>
</dbReference>
<keyword evidence="2" id="KW-0378">Hydrolase</keyword>
<dbReference type="Pfam" id="PF04616">
    <property type="entry name" value="Glyco_hydro_43"/>
    <property type="match status" value="1"/>
</dbReference>
<evidence type="ECO:0000259" key="6">
    <source>
        <dbReference type="Pfam" id="PF26640"/>
    </source>
</evidence>
<accession>A0A6P8B4S6</accession>
<proteinExistence type="inferred from homology"/>
<dbReference type="Pfam" id="PF06985">
    <property type="entry name" value="HET"/>
    <property type="match status" value="1"/>
</dbReference>
<keyword evidence="7" id="KW-1185">Reference proteome</keyword>
<feature type="signal peptide" evidence="4">
    <location>
        <begin position="1"/>
        <end position="22"/>
    </location>
</feature>
<evidence type="ECO:0000256" key="1">
    <source>
        <dbReference type="ARBA" id="ARBA00009865"/>
    </source>
</evidence>
<keyword evidence="3" id="KW-0326">Glycosidase</keyword>
<dbReference type="CDD" id="cd18820">
    <property type="entry name" value="GH43_LbAraf43-like"/>
    <property type="match status" value="1"/>
</dbReference>
<name>A0A6P8B4S6_PYRGI</name>
<evidence type="ECO:0000259" key="5">
    <source>
        <dbReference type="Pfam" id="PF06985"/>
    </source>
</evidence>
<keyword evidence="4" id="KW-0732">Signal</keyword>
<reference evidence="7 8" key="1">
    <citation type="journal article" date="2019" name="Mol. Biol. Evol.">
        <title>Blast fungal genomes show frequent chromosomal changes, gene gains and losses, and effector gene turnover.</title>
        <authorList>
            <person name="Gomez Luciano L.B."/>
            <person name="Jason Tsai I."/>
            <person name="Chuma I."/>
            <person name="Tosa Y."/>
            <person name="Chen Y.H."/>
            <person name="Li J.Y."/>
            <person name="Li M.Y."/>
            <person name="Jade Lu M.Y."/>
            <person name="Nakayashiki H."/>
            <person name="Li W.H."/>
        </authorList>
    </citation>
    <scope>NUCLEOTIDE SEQUENCE [LARGE SCALE GENOMIC DNA]</scope>
    <source>
        <strain evidence="7 8">NI907</strain>
    </source>
</reference>
<dbReference type="InterPro" id="IPR010730">
    <property type="entry name" value="HET"/>
</dbReference>
<dbReference type="GO" id="GO:0005975">
    <property type="term" value="P:carbohydrate metabolic process"/>
    <property type="evidence" value="ECO:0007669"/>
    <property type="project" value="InterPro"/>
</dbReference>
<sequence length="1091" mass="123455">MSRSLSLLISYGLLGLFGFVQSQTFDPNKATPETWDPAKVGTDKTTNATYRNPVMTANIGDPWMTSYTENGENWYLFTYTTNDNITLKRSRALTDNWDNAESRVIFNPDPKSGEPWSTDIWAPEIHNISNRWYVMFTATPDGDNPPPMQDALCPYNCPAVNHRMFVLESSGSDPWTSNFTLKPEVNTYDQFAIDGTYWHHSNQTYHIYSCWENAYSAWPANLCITHMSNPWTVDSSLADRRIISVPDQPWEKTPYGSTNIRLATNEGPQQLTNPKTGQQFLMYSAARVNTPFYCLGMLELVGNDPMMHTSWKKHTDGCVFHLNSAENIYGTGHASFVTSPDGSENYVVYHAQTTPKPKADLYRTARIQKFTWDEKTGAPVFPVASNGPFPVPSGQNGQKNAAVRSVRGLDEMRDMRLINAESLELKEFVGAAPPFAILSHTWSRSEVTFQEWLGWQRAKSLDRNGDFAIHTKQSFKTLDQEHPQGSGFWKILHACRQARLDGLMYLWCDTNCIDKSSSAELSEAINSMYSWYKRSRVCYAYLEDVPPPAADVPSESAHIWDADSTFRCSRWFTRGWTVQELVGPLYEMKFYANDWTCLGTKTTLAPLLQEITGVPEKYLLREEGISGAGLAQRMSWFANRVTSREEDIAYCMLGIFDVNMPLLYGEGSNAFVRLQEEIIKKSDDHSLFAWKWVVELTDRAMKSSATLSPSSGRTPATPRAEIPSLASSMVLAAQKEPENSTLSRRFPHLRLEHLRREKLWRNPLRPMLLAPDPICFYASRRIPVFSPTTEVAPFAINNAGLSITLPLLDQGDDNLVFAVLHADENMKLGWQRGWQQLKCIPLVRHSEKTYRYTRTWFPGRAITITRRRTNTPDGGKNVQENRFTEPEVKTIQVCRDYQQVPFYYRSLGCTKLPRGFWSFFPRGYRGWQMVSGFVSQGGVFNDYGIFFGDGSEVNQVDSGIETVALGNTAVLKPWKSSVAGGILVFACASKPSRRVAVFLAVERLLPTGQQTIAPRPLCAVVRSEKGGLDLRGAPSQAVFDKLWNVTTESRERKKLPWDVAECKDARVMVHNEAPMSLADDSRIFLTEILFI</sequence>
<dbReference type="PANTHER" id="PTHR10622">
    <property type="entry name" value="HET DOMAIN-CONTAINING PROTEIN"/>
    <property type="match status" value="1"/>
</dbReference>
<reference evidence="8" key="2">
    <citation type="submission" date="2019-10" db="EMBL/GenBank/DDBJ databases">
        <authorList>
            <consortium name="NCBI Genome Project"/>
        </authorList>
    </citation>
    <scope>NUCLEOTIDE SEQUENCE</scope>
    <source>
        <strain evidence="8">NI907</strain>
    </source>
</reference>
<feature type="domain" description="DUF8212" evidence="6">
    <location>
        <begin position="669"/>
        <end position="706"/>
    </location>
</feature>
<dbReference type="AlphaFoldDB" id="A0A6P8B4S6"/>
<feature type="chain" id="PRO_5028184814" evidence="4">
    <location>
        <begin position="23"/>
        <end position="1091"/>
    </location>
</feature>